<dbReference type="PROSITE" id="PS50893">
    <property type="entry name" value="ABC_TRANSPORTER_2"/>
    <property type="match status" value="2"/>
</dbReference>
<evidence type="ECO:0000313" key="7">
    <source>
        <dbReference type="EMBL" id="CAJ1959828.1"/>
    </source>
</evidence>
<dbReference type="PANTHER" id="PTHR42855:SF2">
    <property type="entry name" value="DRUG RESISTANCE ABC TRANSPORTER,ATP-BINDING PROTEIN"/>
    <property type="match status" value="1"/>
</dbReference>
<dbReference type="InterPro" id="IPR027417">
    <property type="entry name" value="P-loop_NTPase"/>
</dbReference>
<dbReference type="Proteomes" id="UP001295423">
    <property type="component" value="Unassembled WGS sequence"/>
</dbReference>
<dbReference type="GO" id="GO:0003677">
    <property type="term" value="F:DNA binding"/>
    <property type="evidence" value="ECO:0007669"/>
    <property type="project" value="InterPro"/>
</dbReference>
<evidence type="ECO:0000313" key="8">
    <source>
        <dbReference type="Proteomes" id="UP001295423"/>
    </source>
</evidence>
<protein>
    <recommendedName>
        <fullName evidence="6">ABC transporter domain-containing protein</fullName>
    </recommendedName>
</protein>
<evidence type="ECO:0000256" key="5">
    <source>
        <dbReference type="SAM" id="SignalP"/>
    </source>
</evidence>
<dbReference type="EMBL" id="CAKOGP040002025">
    <property type="protein sequence ID" value="CAJ1959828.1"/>
    <property type="molecule type" value="Genomic_DNA"/>
</dbReference>
<dbReference type="Pfam" id="PF16326">
    <property type="entry name" value="ABC_tran_CTD"/>
    <property type="match status" value="1"/>
</dbReference>
<keyword evidence="8" id="KW-1185">Reference proteome</keyword>
<feature type="signal peptide" evidence="5">
    <location>
        <begin position="1"/>
        <end position="26"/>
    </location>
</feature>
<gene>
    <name evidence="7" type="ORF">CYCCA115_LOCUS18247</name>
</gene>
<feature type="coiled-coil region" evidence="3">
    <location>
        <begin position="676"/>
        <end position="734"/>
    </location>
</feature>
<keyword evidence="1" id="KW-0547">Nucleotide-binding</keyword>
<keyword evidence="2" id="KW-0067">ATP-binding</keyword>
<feature type="domain" description="ABC transporter" evidence="6">
    <location>
        <begin position="90"/>
        <end position="341"/>
    </location>
</feature>
<dbReference type="InterPro" id="IPR017871">
    <property type="entry name" value="ABC_transporter-like_CS"/>
</dbReference>
<evidence type="ECO:0000256" key="2">
    <source>
        <dbReference type="ARBA" id="ARBA00022840"/>
    </source>
</evidence>
<dbReference type="Pfam" id="PF00005">
    <property type="entry name" value="ABC_tran"/>
    <property type="match status" value="2"/>
</dbReference>
<evidence type="ECO:0000256" key="1">
    <source>
        <dbReference type="ARBA" id="ARBA00022741"/>
    </source>
</evidence>
<dbReference type="Pfam" id="PF12848">
    <property type="entry name" value="ABC_tran_Xtn"/>
    <property type="match status" value="1"/>
</dbReference>
<dbReference type="Gene3D" id="3.40.50.300">
    <property type="entry name" value="P-loop containing nucleotide triphosphate hydrolases"/>
    <property type="match status" value="2"/>
</dbReference>
<evidence type="ECO:0000259" key="6">
    <source>
        <dbReference type="PROSITE" id="PS50893"/>
    </source>
</evidence>
<dbReference type="InterPro" id="IPR037118">
    <property type="entry name" value="Val-tRNA_synth_C_sf"/>
</dbReference>
<feature type="chain" id="PRO_5041970380" description="ABC transporter domain-containing protein" evidence="5">
    <location>
        <begin position="27"/>
        <end position="739"/>
    </location>
</feature>
<dbReference type="AlphaFoldDB" id="A0AAD2G1P8"/>
<dbReference type="PROSITE" id="PS00211">
    <property type="entry name" value="ABC_TRANSPORTER_1"/>
    <property type="match status" value="2"/>
</dbReference>
<dbReference type="GO" id="GO:0005524">
    <property type="term" value="F:ATP binding"/>
    <property type="evidence" value="ECO:0007669"/>
    <property type="project" value="UniProtKB-KW"/>
</dbReference>
<dbReference type="InterPro" id="IPR003593">
    <property type="entry name" value="AAA+_ATPase"/>
</dbReference>
<dbReference type="InterPro" id="IPR032781">
    <property type="entry name" value="ABC_tran_Xtn"/>
</dbReference>
<name>A0AAD2G1P8_9STRA</name>
<organism evidence="7 8">
    <name type="scientific">Cylindrotheca closterium</name>
    <dbReference type="NCBI Taxonomy" id="2856"/>
    <lineage>
        <taxon>Eukaryota</taxon>
        <taxon>Sar</taxon>
        <taxon>Stramenopiles</taxon>
        <taxon>Ochrophyta</taxon>
        <taxon>Bacillariophyta</taxon>
        <taxon>Bacillariophyceae</taxon>
        <taxon>Bacillariophycidae</taxon>
        <taxon>Bacillariales</taxon>
        <taxon>Bacillariaceae</taxon>
        <taxon>Cylindrotheca</taxon>
    </lineage>
</organism>
<keyword evidence="5" id="KW-0732">Signal</keyword>
<dbReference type="InterPro" id="IPR003439">
    <property type="entry name" value="ABC_transporter-like_ATP-bd"/>
</dbReference>
<keyword evidence="3" id="KW-0175">Coiled coil</keyword>
<dbReference type="Gene3D" id="1.10.287.380">
    <property type="entry name" value="Valyl-tRNA synthetase, C-terminal domain"/>
    <property type="match status" value="1"/>
</dbReference>
<feature type="region of interest" description="Disordered" evidence="4">
    <location>
        <begin position="639"/>
        <end position="660"/>
    </location>
</feature>
<sequence length="739" mass="81298">MNQKYETSRFPFFFLIAIISLTSVSAFYPFSPSVSSKVLNHRSSEPSYEGTWQRRNTNLISLSSTQEAISPTSTQAKDDLSRGDARGAALLLEDISVSRGNSQILSNINWRIEPKSKFALVGTNGAGKSTLLKAIMEELPYEGKVTIGTKQKVGYLQQTAVAGSTKTIFDEAASAMTEVAAAKAVLERAEERVASSTIPTDEDMDALVLATENFEMVGGYRQEQEVGSMLKGLGFTDLEQTCDQLSGGWQMRVSFAKTLLSKPSLCLMDEPGNHLDRSARKWLAQYLKSYDGGAMILVTHDVELLEAMDHIAEISAKSLQTYKSCTYSQYLELKEERALAAQSEYERNLEKANKLQDFVDKWGASATKATAAQSRVKQLEKMKARGELDAPPEAVLQENFKPRLKLPNPPKAMGDILLALRNAKVGHGANPLITDVNFEIQRGMKILIRGENGSGKSTLLHTLRGTLPLMDGERETNESLRMGVFTQDLAQELDVKARAVDLVTAYAREGSFGDINISDKDARTVMGGLGLTGDKSLRKIEALSGGEKARVALAMFALKPSNLYLLDEVSNHLDIECVEALSESLSEWGEEEGAVVVISHDKSFCDKVGFTHVATVEDGGLVLEQRSTNAADWDSSVATFQRSSDGEAADSSGETTEAKEIDPKLRKQAYNAPKRIAKIETIVEQKEEKVAELESKMMECGNDVGKLVDLTKEKQKLEEQVAELMEEWEQLEELLLQIQ</sequence>
<dbReference type="PANTHER" id="PTHR42855">
    <property type="entry name" value="ABC TRANSPORTER ATP-BINDING SUBUNIT"/>
    <property type="match status" value="1"/>
</dbReference>
<feature type="domain" description="ABC transporter" evidence="6">
    <location>
        <begin position="418"/>
        <end position="643"/>
    </location>
</feature>
<accession>A0AAD2G1P8</accession>
<evidence type="ECO:0000256" key="4">
    <source>
        <dbReference type="SAM" id="MobiDB-lite"/>
    </source>
</evidence>
<proteinExistence type="predicted"/>
<dbReference type="InterPro" id="IPR032524">
    <property type="entry name" value="ABC_tran_C"/>
</dbReference>
<dbReference type="FunFam" id="3.40.50.300:FF:000011">
    <property type="entry name" value="Putative ABC transporter ATP-binding component"/>
    <property type="match status" value="1"/>
</dbReference>
<dbReference type="GO" id="GO:0016887">
    <property type="term" value="F:ATP hydrolysis activity"/>
    <property type="evidence" value="ECO:0007669"/>
    <property type="project" value="InterPro"/>
</dbReference>
<reference evidence="7" key="1">
    <citation type="submission" date="2023-08" db="EMBL/GenBank/DDBJ databases">
        <authorList>
            <person name="Audoor S."/>
            <person name="Bilcke G."/>
        </authorList>
    </citation>
    <scope>NUCLEOTIDE SEQUENCE</scope>
</reference>
<dbReference type="SMART" id="SM00382">
    <property type="entry name" value="AAA"/>
    <property type="match status" value="2"/>
</dbReference>
<dbReference type="CDD" id="cd03221">
    <property type="entry name" value="ABCF_EF-3"/>
    <property type="match status" value="2"/>
</dbReference>
<dbReference type="SUPFAM" id="SSF52540">
    <property type="entry name" value="P-loop containing nucleoside triphosphate hydrolases"/>
    <property type="match status" value="2"/>
</dbReference>
<dbReference type="InterPro" id="IPR051309">
    <property type="entry name" value="ABCF_ATPase"/>
</dbReference>
<evidence type="ECO:0000256" key="3">
    <source>
        <dbReference type="SAM" id="Coils"/>
    </source>
</evidence>
<comment type="caution">
    <text evidence="7">The sequence shown here is derived from an EMBL/GenBank/DDBJ whole genome shotgun (WGS) entry which is preliminary data.</text>
</comment>